<comment type="subcellular location">
    <subcellularLocation>
        <location evidence="1">Golgi apparatus membrane</location>
    </subcellularLocation>
</comment>
<reference evidence="9" key="2">
    <citation type="submission" date="2018-05" db="EMBL/GenBank/DDBJ databases">
        <title>OmerRS3 (Oryza meridionalis Reference Sequence Version 3).</title>
        <authorList>
            <person name="Zhang J."/>
            <person name="Kudrna D."/>
            <person name="Lee S."/>
            <person name="Talag J."/>
            <person name="Welchert J."/>
            <person name="Wing R.A."/>
        </authorList>
    </citation>
    <scope>NUCLEOTIDE SEQUENCE [LARGE SCALE GENOMIC DNA]</scope>
    <source>
        <strain evidence="9">OR44</strain>
    </source>
</reference>
<evidence type="ECO:0000256" key="5">
    <source>
        <dbReference type="ARBA" id="ARBA00023054"/>
    </source>
</evidence>
<evidence type="ECO:0000256" key="1">
    <source>
        <dbReference type="ARBA" id="ARBA00004394"/>
    </source>
</evidence>
<proteinExistence type="predicted"/>
<dbReference type="EnsemblPlants" id="OMERI04G23130.2">
    <property type="protein sequence ID" value="OMERI04G23130.2"/>
    <property type="gene ID" value="OMERI04G23130"/>
</dbReference>
<evidence type="ECO:0000256" key="2">
    <source>
        <dbReference type="ARBA" id="ARBA00022692"/>
    </source>
</evidence>
<reference evidence="9" key="1">
    <citation type="submission" date="2015-04" db="UniProtKB">
        <authorList>
            <consortium name="EnsemblPlants"/>
        </authorList>
    </citation>
    <scope>IDENTIFICATION</scope>
</reference>
<dbReference type="AlphaFoldDB" id="A0A0E0DJ95"/>
<evidence type="ECO:0000256" key="4">
    <source>
        <dbReference type="ARBA" id="ARBA00023034"/>
    </source>
</evidence>
<dbReference type="InterPro" id="IPR019177">
    <property type="entry name" value="Golgin_subfamily_A_member_5"/>
</dbReference>
<feature type="coiled-coil region" evidence="7">
    <location>
        <begin position="6"/>
        <end position="36"/>
    </location>
</feature>
<feature type="transmembrane region" description="Helical" evidence="8">
    <location>
        <begin position="294"/>
        <end position="313"/>
    </location>
</feature>
<dbReference type="HOGENOM" id="CLU_910236_0_0_1"/>
<evidence type="ECO:0000256" key="7">
    <source>
        <dbReference type="SAM" id="Coils"/>
    </source>
</evidence>
<dbReference type="PANTHER" id="PTHR13815">
    <property type="entry name" value="GOLGIN-84"/>
    <property type="match status" value="1"/>
</dbReference>
<keyword evidence="4" id="KW-0333">Golgi apparatus</keyword>
<dbReference type="GO" id="GO:0000139">
    <property type="term" value="C:Golgi membrane"/>
    <property type="evidence" value="ECO:0007669"/>
    <property type="project" value="UniProtKB-SubCell"/>
</dbReference>
<keyword evidence="2 8" id="KW-0812">Transmembrane</keyword>
<keyword evidence="10" id="KW-1185">Reference proteome</keyword>
<dbReference type="PANTHER" id="PTHR13815:SF5">
    <property type="entry name" value="GOLGIN CANDIDATE 2"/>
    <property type="match status" value="1"/>
</dbReference>
<evidence type="ECO:0008006" key="11">
    <source>
        <dbReference type="Google" id="ProtNLM"/>
    </source>
</evidence>
<dbReference type="Pfam" id="PF09787">
    <property type="entry name" value="Golgin_A5"/>
    <property type="match status" value="1"/>
</dbReference>
<evidence type="ECO:0000256" key="6">
    <source>
        <dbReference type="ARBA" id="ARBA00023136"/>
    </source>
</evidence>
<dbReference type="GO" id="GO:0007030">
    <property type="term" value="P:Golgi organization"/>
    <property type="evidence" value="ECO:0007669"/>
    <property type="project" value="InterPro"/>
</dbReference>
<evidence type="ECO:0000256" key="8">
    <source>
        <dbReference type="SAM" id="Phobius"/>
    </source>
</evidence>
<evidence type="ECO:0000313" key="10">
    <source>
        <dbReference type="Proteomes" id="UP000008021"/>
    </source>
</evidence>
<dbReference type="GO" id="GO:0031985">
    <property type="term" value="C:Golgi cisterna"/>
    <property type="evidence" value="ECO:0007669"/>
    <property type="project" value="TreeGrafter"/>
</dbReference>
<dbReference type="Proteomes" id="UP000008021">
    <property type="component" value="Chromosome 4"/>
</dbReference>
<dbReference type="EnsemblPlants" id="OMERI04G23130.3">
    <property type="protein sequence ID" value="OMERI04G23130.3"/>
    <property type="gene ID" value="OMERI04G23130"/>
</dbReference>
<dbReference type="GO" id="GO:0000301">
    <property type="term" value="P:retrograde transport, vesicle recycling within Golgi"/>
    <property type="evidence" value="ECO:0007669"/>
    <property type="project" value="TreeGrafter"/>
</dbReference>
<accession>A0A0E0DJ95</accession>
<evidence type="ECO:0000313" key="9">
    <source>
        <dbReference type="EnsemblPlants" id="OMERI04G23130.2"/>
    </source>
</evidence>
<evidence type="ECO:0000256" key="3">
    <source>
        <dbReference type="ARBA" id="ARBA00022989"/>
    </source>
</evidence>
<keyword evidence="5 7" id="KW-0175">Coiled coil</keyword>
<keyword evidence="3 8" id="KW-1133">Transmembrane helix</keyword>
<name>A0A0E0DJ95_9ORYZ</name>
<protein>
    <recommendedName>
        <fullName evidence="11">Golgin candidate 2</fullName>
    </recommendedName>
</protein>
<dbReference type="Gramene" id="OMERI04G23130.3">
    <property type="protein sequence ID" value="OMERI04G23130.3"/>
    <property type="gene ID" value="OMERI04G23130"/>
</dbReference>
<sequence length="338" mass="38610">MAARAIAEREEAVAKLEGEKASLEKLLAEREKEQAQEASELQTSMIETMEAVEMEKQRHHSTRMEALARLAKLEVTNAELAKSLAREQWNLDLQVDQVAQLREEVDMKTLTQDKYKRKIAKMQKTSPPLVNEIESLKRFKLEEEMIDAEYALTCDRIVNLKDKARKIKENIELTKRRMVHPTEVEIELKKRLDQLTDRLIQKQMQVESLSSEKAALLLRIEAVSRSLDNNGSSSLASSSSLSKIDIEAGTWQESHSPRLRDRIRNGQRQLGSAIRQLDSIFSAGHIFLRRNPKALVWAMVYLVCLHIWVLYILTSHPTISEARPGATFSLESLNKTGI</sequence>
<feature type="coiled-coil region" evidence="7">
    <location>
        <begin position="157"/>
        <end position="212"/>
    </location>
</feature>
<keyword evidence="6 8" id="KW-0472">Membrane</keyword>
<organism evidence="9">
    <name type="scientific">Oryza meridionalis</name>
    <dbReference type="NCBI Taxonomy" id="40149"/>
    <lineage>
        <taxon>Eukaryota</taxon>
        <taxon>Viridiplantae</taxon>
        <taxon>Streptophyta</taxon>
        <taxon>Embryophyta</taxon>
        <taxon>Tracheophyta</taxon>
        <taxon>Spermatophyta</taxon>
        <taxon>Magnoliopsida</taxon>
        <taxon>Liliopsida</taxon>
        <taxon>Poales</taxon>
        <taxon>Poaceae</taxon>
        <taxon>BOP clade</taxon>
        <taxon>Oryzoideae</taxon>
        <taxon>Oryzeae</taxon>
        <taxon>Oryzinae</taxon>
        <taxon>Oryza</taxon>
    </lineage>
</organism>
<dbReference type="Gramene" id="OMERI04G23130.2">
    <property type="protein sequence ID" value="OMERI04G23130.2"/>
    <property type="gene ID" value="OMERI04G23130"/>
</dbReference>